<reference evidence="3" key="1">
    <citation type="submission" date="2024-06" db="EMBL/GenBank/DDBJ databases">
        <authorList>
            <person name="Liu X."/>
            <person name="Lenzi L."/>
            <person name="Haldenby T S."/>
            <person name="Uol C."/>
        </authorList>
    </citation>
    <scope>NUCLEOTIDE SEQUENCE</scope>
</reference>
<dbReference type="CDD" id="cd22966">
    <property type="entry name" value="DD_DYDC-like"/>
    <property type="match status" value="1"/>
</dbReference>
<feature type="region of interest" description="Disordered" evidence="2">
    <location>
        <begin position="168"/>
        <end position="206"/>
    </location>
</feature>
<keyword evidence="1" id="KW-0175">Coiled coil</keyword>
<evidence type="ECO:0000313" key="3">
    <source>
        <dbReference type="EMBL" id="CAL5135078.1"/>
    </source>
</evidence>
<dbReference type="InterPro" id="IPR007858">
    <property type="entry name" value="Dpy-30_motif"/>
</dbReference>
<name>A0AAV2TF17_CALDB</name>
<dbReference type="Pfam" id="PF05186">
    <property type="entry name" value="Dpy-30"/>
    <property type="match status" value="1"/>
</dbReference>
<feature type="compositionally biased region" description="Basic and acidic residues" evidence="2">
    <location>
        <begin position="168"/>
        <end position="177"/>
    </location>
</feature>
<dbReference type="AlphaFoldDB" id="A0AAV2TF17"/>
<evidence type="ECO:0000256" key="1">
    <source>
        <dbReference type="SAM" id="Coils"/>
    </source>
</evidence>
<comment type="caution">
    <text evidence="3">The sequence shown here is derived from an EMBL/GenBank/DDBJ whole genome shotgun (WGS) entry which is preliminary data.</text>
</comment>
<feature type="compositionally biased region" description="Acidic residues" evidence="2">
    <location>
        <begin position="190"/>
        <end position="206"/>
    </location>
</feature>
<proteinExistence type="predicted"/>
<sequence>MAVHKQEAGVDLTHVESDYVRRVLGEPLHHGLCALILYHPADPIDFLANYLRYWVKHVRTYRREVIAEIEIEKYLRENIAWNVGVVAEKAKMLEQKALDEARRIAEEEARRAAIEKARIKAATDEATQNASDSIRNDTAVMVLNEIIEKTEELAFKKWQAAEKARIKAEEEARRRALEEEEAMAEGQGGEGEEGKEEEEQEEEDEE</sequence>
<gene>
    <name evidence="3" type="ORF">CDAUBV1_LOCUS9143</name>
</gene>
<dbReference type="InterPro" id="IPR049630">
    <property type="entry name" value="DYDC-like_DD"/>
</dbReference>
<organism evidence="3 4">
    <name type="scientific">Calicophoron daubneyi</name>
    <name type="common">Rumen fluke</name>
    <name type="synonym">Paramphistomum daubneyi</name>
    <dbReference type="NCBI Taxonomy" id="300641"/>
    <lineage>
        <taxon>Eukaryota</taxon>
        <taxon>Metazoa</taxon>
        <taxon>Spiralia</taxon>
        <taxon>Lophotrochozoa</taxon>
        <taxon>Platyhelminthes</taxon>
        <taxon>Trematoda</taxon>
        <taxon>Digenea</taxon>
        <taxon>Plagiorchiida</taxon>
        <taxon>Pronocephalata</taxon>
        <taxon>Paramphistomoidea</taxon>
        <taxon>Paramphistomidae</taxon>
        <taxon>Calicophoron</taxon>
    </lineage>
</organism>
<protein>
    <submittedName>
        <fullName evidence="3">Uncharacterized protein</fullName>
    </submittedName>
</protein>
<dbReference type="Proteomes" id="UP001497525">
    <property type="component" value="Unassembled WGS sequence"/>
</dbReference>
<dbReference type="EMBL" id="CAXLJL010000245">
    <property type="protein sequence ID" value="CAL5135078.1"/>
    <property type="molecule type" value="Genomic_DNA"/>
</dbReference>
<accession>A0AAV2TF17</accession>
<evidence type="ECO:0000256" key="2">
    <source>
        <dbReference type="SAM" id="MobiDB-lite"/>
    </source>
</evidence>
<feature type="coiled-coil region" evidence="1">
    <location>
        <begin position="90"/>
        <end position="125"/>
    </location>
</feature>
<evidence type="ECO:0000313" key="4">
    <source>
        <dbReference type="Proteomes" id="UP001497525"/>
    </source>
</evidence>